<name>A0A8J2RPS5_9CRUS</name>
<keyword evidence="2" id="KW-1185">Reference proteome</keyword>
<gene>
    <name evidence="1" type="ORF">DGAL_LOCUS8663</name>
</gene>
<proteinExistence type="predicted"/>
<organism evidence="1 2">
    <name type="scientific">Daphnia galeata</name>
    <dbReference type="NCBI Taxonomy" id="27404"/>
    <lineage>
        <taxon>Eukaryota</taxon>
        <taxon>Metazoa</taxon>
        <taxon>Ecdysozoa</taxon>
        <taxon>Arthropoda</taxon>
        <taxon>Crustacea</taxon>
        <taxon>Branchiopoda</taxon>
        <taxon>Diplostraca</taxon>
        <taxon>Cladocera</taxon>
        <taxon>Anomopoda</taxon>
        <taxon>Daphniidae</taxon>
        <taxon>Daphnia</taxon>
    </lineage>
</organism>
<dbReference type="EMBL" id="CAKKLH010000190">
    <property type="protein sequence ID" value="CAH0105606.1"/>
    <property type="molecule type" value="Genomic_DNA"/>
</dbReference>
<evidence type="ECO:0000313" key="1">
    <source>
        <dbReference type="EMBL" id="CAH0105606.1"/>
    </source>
</evidence>
<dbReference type="AlphaFoldDB" id="A0A8J2RPS5"/>
<accession>A0A8J2RPS5</accession>
<dbReference type="Proteomes" id="UP000789390">
    <property type="component" value="Unassembled WGS sequence"/>
</dbReference>
<dbReference type="OrthoDB" id="10447430at2759"/>
<comment type="caution">
    <text evidence="1">The sequence shown here is derived from an EMBL/GenBank/DDBJ whole genome shotgun (WGS) entry which is preliminary data.</text>
</comment>
<sequence>MENAAHPVVLGMDWIGKAEAVIYVENEKPVVDVAKSYKKMLSSSAKREKEEVVGDIASNEKTEPELVEGKVENASIETSDSFEKAADQLLSLGAMVGDEVIIPKREQKTCIRLKGAKRIVESRVQFIEAPTPGRVDGLWLIETTRSTRLNKEWVTPSCLLESHGGKVFIPIVNLSKKTVKLRGP</sequence>
<reference evidence="1" key="1">
    <citation type="submission" date="2021-11" db="EMBL/GenBank/DDBJ databases">
        <authorList>
            <person name="Schell T."/>
        </authorList>
    </citation>
    <scope>NUCLEOTIDE SEQUENCE</scope>
    <source>
        <strain evidence="1">M5</strain>
    </source>
</reference>
<protein>
    <submittedName>
        <fullName evidence="1">Uncharacterized protein</fullName>
    </submittedName>
</protein>
<evidence type="ECO:0000313" key="2">
    <source>
        <dbReference type="Proteomes" id="UP000789390"/>
    </source>
</evidence>